<evidence type="ECO:0008006" key="8">
    <source>
        <dbReference type="Google" id="ProtNLM"/>
    </source>
</evidence>
<keyword evidence="2 5" id="KW-0812">Transmembrane</keyword>
<comment type="subcellular location">
    <subcellularLocation>
        <location evidence="1">Membrane</location>
        <topology evidence="1">Multi-pass membrane protein</topology>
    </subcellularLocation>
</comment>
<organism evidence="6 7">
    <name type="scientific">Aspergillus ibericus CBS 121593</name>
    <dbReference type="NCBI Taxonomy" id="1448316"/>
    <lineage>
        <taxon>Eukaryota</taxon>
        <taxon>Fungi</taxon>
        <taxon>Dikarya</taxon>
        <taxon>Ascomycota</taxon>
        <taxon>Pezizomycotina</taxon>
        <taxon>Eurotiomycetes</taxon>
        <taxon>Eurotiomycetidae</taxon>
        <taxon>Eurotiales</taxon>
        <taxon>Aspergillaceae</taxon>
        <taxon>Aspergillus</taxon>
        <taxon>Aspergillus subgen. Circumdati</taxon>
    </lineage>
</organism>
<evidence type="ECO:0000256" key="4">
    <source>
        <dbReference type="ARBA" id="ARBA00023136"/>
    </source>
</evidence>
<evidence type="ECO:0000256" key="1">
    <source>
        <dbReference type="ARBA" id="ARBA00004141"/>
    </source>
</evidence>
<accession>A0A395GHH2</accession>
<name>A0A395GHH2_9EURO</name>
<keyword evidence="3 5" id="KW-1133">Transmembrane helix</keyword>
<keyword evidence="4 5" id="KW-0472">Membrane</keyword>
<dbReference type="PANTHER" id="PTHR42723:SF1">
    <property type="entry name" value="CHLOROPHYLL SYNTHASE, CHLOROPLASTIC"/>
    <property type="match status" value="1"/>
</dbReference>
<dbReference type="GO" id="GO:0016765">
    <property type="term" value="F:transferase activity, transferring alkyl or aryl (other than methyl) groups"/>
    <property type="evidence" value="ECO:0007669"/>
    <property type="project" value="InterPro"/>
</dbReference>
<dbReference type="AlphaFoldDB" id="A0A395GHH2"/>
<reference evidence="6 7" key="1">
    <citation type="submission" date="2018-02" db="EMBL/GenBank/DDBJ databases">
        <title>The genomes of Aspergillus section Nigri reveals drivers in fungal speciation.</title>
        <authorList>
            <consortium name="DOE Joint Genome Institute"/>
            <person name="Vesth T.C."/>
            <person name="Nybo J."/>
            <person name="Theobald S."/>
            <person name="Brandl J."/>
            <person name="Frisvad J.C."/>
            <person name="Nielsen K.F."/>
            <person name="Lyhne E.K."/>
            <person name="Kogle M.E."/>
            <person name="Kuo A."/>
            <person name="Riley R."/>
            <person name="Clum A."/>
            <person name="Nolan M."/>
            <person name="Lipzen A."/>
            <person name="Salamov A."/>
            <person name="Henrissat B."/>
            <person name="Wiebenga A."/>
            <person name="De vries R.P."/>
            <person name="Grigoriev I.V."/>
            <person name="Mortensen U.H."/>
            <person name="Andersen M.R."/>
            <person name="Baker S.E."/>
        </authorList>
    </citation>
    <scope>NUCLEOTIDE SEQUENCE [LARGE SCALE GENOMIC DNA]</scope>
    <source>
        <strain evidence="6 7">CBS 121593</strain>
    </source>
</reference>
<dbReference type="VEuPathDB" id="FungiDB:BO80DRAFT_489230"/>
<keyword evidence="7" id="KW-1185">Reference proteome</keyword>
<gene>
    <name evidence="6" type="ORF">BO80DRAFT_489230</name>
</gene>
<proteinExistence type="predicted"/>
<dbReference type="EMBL" id="KZ824517">
    <property type="protein sequence ID" value="RAK94839.1"/>
    <property type="molecule type" value="Genomic_DNA"/>
</dbReference>
<feature type="non-terminal residue" evidence="6">
    <location>
        <position position="266"/>
    </location>
</feature>
<dbReference type="InterPro" id="IPR000537">
    <property type="entry name" value="UbiA_prenyltransferase"/>
</dbReference>
<dbReference type="STRING" id="1448316.A0A395GHH2"/>
<dbReference type="RefSeq" id="XP_025569167.1">
    <property type="nucleotide sequence ID" value="XM_025723601.1"/>
</dbReference>
<evidence type="ECO:0000256" key="3">
    <source>
        <dbReference type="ARBA" id="ARBA00022989"/>
    </source>
</evidence>
<dbReference type="PANTHER" id="PTHR42723">
    <property type="entry name" value="CHLOROPHYLL SYNTHASE"/>
    <property type="match status" value="1"/>
</dbReference>
<protein>
    <recommendedName>
        <fullName evidence="8">UbiA prenyltransferase</fullName>
    </recommendedName>
</protein>
<evidence type="ECO:0000256" key="5">
    <source>
        <dbReference type="SAM" id="Phobius"/>
    </source>
</evidence>
<dbReference type="InterPro" id="IPR050475">
    <property type="entry name" value="Prenyltransferase_related"/>
</dbReference>
<dbReference type="OrthoDB" id="434972at2759"/>
<sequence>MTVSTEKVATTTTTIPDKRIPSLLNPLHLLKTLYLFTESDFLTFVIPNTLFGIFSALRGAPLTPTPIPPLTLLHRLPLILLWNWLNLLIFDLANQRHPTSLLEDTINKPWRPLPSGLITIPQTRRLLLLALPLILLLNFTLLGPWQETCLLYILTWIYNDLGAGDHDGPIIRNLVIACAFSQYNKGSLRMATLAPSYPVPITTWSWLAITSAVIGTTMHVQDLKDQDGDRAKNRQTAPLVWGDSVARWTIAVPVGVWSLVCPWFWG</sequence>
<dbReference type="CDD" id="cd13965">
    <property type="entry name" value="PT_UbiA_3"/>
    <property type="match status" value="1"/>
</dbReference>
<dbReference type="Proteomes" id="UP000249402">
    <property type="component" value="Unassembled WGS sequence"/>
</dbReference>
<evidence type="ECO:0000256" key="2">
    <source>
        <dbReference type="ARBA" id="ARBA00022692"/>
    </source>
</evidence>
<dbReference type="GeneID" id="37228466"/>
<evidence type="ECO:0000313" key="7">
    <source>
        <dbReference type="Proteomes" id="UP000249402"/>
    </source>
</evidence>
<evidence type="ECO:0000313" key="6">
    <source>
        <dbReference type="EMBL" id="RAK94839.1"/>
    </source>
</evidence>
<dbReference type="Pfam" id="PF01040">
    <property type="entry name" value="UbiA"/>
    <property type="match status" value="1"/>
</dbReference>
<dbReference type="GO" id="GO:0016020">
    <property type="term" value="C:membrane"/>
    <property type="evidence" value="ECO:0007669"/>
    <property type="project" value="UniProtKB-SubCell"/>
</dbReference>
<feature type="transmembrane region" description="Helical" evidence="5">
    <location>
        <begin position="126"/>
        <end position="145"/>
    </location>
</feature>